<dbReference type="STRING" id="168384.SAMN05660368_02991"/>
<dbReference type="Proteomes" id="UP000005561">
    <property type="component" value="Unassembled WGS sequence"/>
</dbReference>
<accession>C6LIS8</accession>
<dbReference type="OrthoDB" id="2058481at2"/>
<dbReference type="RefSeq" id="WP_006863327.1">
    <property type="nucleotide sequence ID" value="NZ_ACCL02000018.1"/>
</dbReference>
<gene>
    <name evidence="1" type="ORF">BRYFOR_08558</name>
</gene>
<dbReference type="EMBL" id="ACCL02000018">
    <property type="protein sequence ID" value="EET59467.1"/>
    <property type="molecule type" value="Genomic_DNA"/>
</dbReference>
<sequence>MKILKFIVDGQQIKKDPECDFDNIVPGTTGYLSAHFTFSEDWNGYAKAAGFWSNGNECEPQIIGLDGLCDIPAEATRNKRFEIIVMGKRANSRLVTGKMEIVQNGR</sequence>
<organism evidence="1 2">
    <name type="scientific">Marvinbryantia formatexigens DSM 14469</name>
    <dbReference type="NCBI Taxonomy" id="478749"/>
    <lineage>
        <taxon>Bacteria</taxon>
        <taxon>Bacillati</taxon>
        <taxon>Bacillota</taxon>
        <taxon>Clostridia</taxon>
        <taxon>Lachnospirales</taxon>
        <taxon>Lachnospiraceae</taxon>
        <taxon>Marvinbryantia</taxon>
    </lineage>
</organism>
<comment type="caution">
    <text evidence="1">The sequence shown here is derived from an EMBL/GenBank/DDBJ whole genome shotgun (WGS) entry which is preliminary data.</text>
</comment>
<proteinExistence type="predicted"/>
<dbReference type="eggNOG" id="ENOG5033I6J">
    <property type="taxonomic scope" value="Bacteria"/>
</dbReference>
<protein>
    <submittedName>
        <fullName evidence="1">Uncharacterized protein</fullName>
    </submittedName>
</protein>
<keyword evidence="2" id="KW-1185">Reference proteome</keyword>
<name>C6LIS8_9FIRM</name>
<reference evidence="1" key="1">
    <citation type="submission" date="2009-07" db="EMBL/GenBank/DDBJ databases">
        <authorList>
            <person name="Weinstock G."/>
            <person name="Sodergren E."/>
            <person name="Clifton S."/>
            <person name="Fulton L."/>
            <person name="Fulton B."/>
            <person name="Courtney L."/>
            <person name="Fronick C."/>
            <person name="Harrison M."/>
            <person name="Strong C."/>
            <person name="Farmer C."/>
            <person name="Delahaunty K."/>
            <person name="Markovic C."/>
            <person name="Hall O."/>
            <person name="Minx P."/>
            <person name="Tomlinson C."/>
            <person name="Mitreva M."/>
            <person name="Nelson J."/>
            <person name="Hou S."/>
            <person name="Wollam A."/>
            <person name="Pepin K.H."/>
            <person name="Johnson M."/>
            <person name="Bhonagiri V."/>
            <person name="Nash W.E."/>
            <person name="Warren W."/>
            <person name="Chinwalla A."/>
            <person name="Mardis E.R."/>
            <person name="Wilson R.K."/>
        </authorList>
    </citation>
    <scope>NUCLEOTIDE SEQUENCE [LARGE SCALE GENOMIC DNA]</scope>
    <source>
        <strain evidence="1">DSM 14469</strain>
    </source>
</reference>
<evidence type="ECO:0000313" key="2">
    <source>
        <dbReference type="Proteomes" id="UP000005561"/>
    </source>
</evidence>
<dbReference type="AlphaFoldDB" id="C6LIS8"/>
<evidence type="ECO:0000313" key="1">
    <source>
        <dbReference type="EMBL" id="EET59467.1"/>
    </source>
</evidence>